<name>A0A8X7VE02_BRACI</name>
<protein>
    <recommendedName>
        <fullName evidence="1">Hsps-like putative alpha-crystallin-like domain-containing protein</fullName>
    </recommendedName>
</protein>
<organism evidence="2 3">
    <name type="scientific">Brassica carinata</name>
    <name type="common">Ethiopian mustard</name>
    <name type="synonym">Abyssinian cabbage</name>
    <dbReference type="NCBI Taxonomy" id="52824"/>
    <lineage>
        <taxon>Eukaryota</taxon>
        <taxon>Viridiplantae</taxon>
        <taxon>Streptophyta</taxon>
        <taxon>Embryophyta</taxon>
        <taxon>Tracheophyta</taxon>
        <taxon>Spermatophyta</taxon>
        <taxon>Magnoliopsida</taxon>
        <taxon>eudicotyledons</taxon>
        <taxon>Gunneridae</taxon>
        <taxon>Pentapetalae</taxon>
        <taxon>rosids</taxon>
        <taxon>malvids</taxon>
        <taxon>Brassicales</taxon>
        <taxon>Brassicaceae</taxon>
        <taxon>Brassiceae</taxon>
        <taxon>Brassica</taxon>
    </lineage>
</organism>
<dbReference type="PANTHER" id="PTHR33981:SF3">
    <property type="entry name" value="EXPRESSED PROTEIN"/>
    <property type="match status" value="1"/>
</dbReference>
<proteinExistence type="predicted"/>
<evidence type="ECO:0000313" key="3">
    <source>
        <dbReference type="Proteomes" id="UP000886595"/>
    </source>
</evidence>
<dbReference type="PANTHER" id="PTHR33981">
    <property type="entry name" value="EXPRESSED PROTEIN"/>
    <property type="match status" value="1"/>
</dbReference>
<sequence length="154" mass="17443">MPTRRVCKRSLLATRIPEEANIEAYYDGPGSVLEILVPKLRAGPEEHELQVCLRPHLGEDIITEVCRIRSVFMGLSLFLCPNLAAAKTILEDDEGYLIIITLPFVDLNSVQVSWRNTLTHGIIKASRVRTSRDTRPETKSWRVYGHILEETISC</sequence>
<keyword evidence="3" id="KW-1185">Reference proteome</keyword>
<comment type="caution">
    <text evidence="2">The sequence shown here is derived from an EMBL/GenBank/DDBJ whole genome shotgun (WGS) entry which is preliminary data.</text>
</comment>
<feature type="domain" description="Hsps-like putative alpha-crystallin-like" evidence="1">
    <location>
        <begin position="84"/>
        <end position="134"/>
    </location>
</feature>
<dbReference type="InterPro" id="IPR058937">
    <property type="entry name" value="ACL_Hsps-like_put"/>
</dbReference>
<dbReference type="AlphaFoldDB" id="A0A8X7VE02"/>
<dbReference type="Proteomes" id="UP000886595">
    <property type="component" value="Unassembled WGS sequence"/>
</dbReference>
<gene>
    <name evidence="2" type="ORF">Bca52824_029003</name>
</gene>
<reference evidence="2 3" key="1">
    <citation type="submission" date="2020-02" db="EMBL/GenBank/DDBJ databases">
        <authorList>
            <person name="Ma Q."/>
            <person name="Huang Y."/>
            <person name="Song X."/>
            <person name="Pei D."/>
        </authorList>
    </citation>
    <scope>NUCLEOTIDE SEQUENCE [LARGE SCALE GENOMIC DNA]</scope>
    <source>
        <strain evidence="2">Sxm20200214</strain>
        <tissue evidence="2">Leaf</tissue>
    </source>
</reference>
<dbReference type="Pfam" id="PF26144">
    <property type="entry name" value="ACL_Hsps-like"/>
    <property type="match status" value="2"/>
</dbReference>
<accession>A0A8X7VE02</accession>
<evidence type="ECO:0000313" key="2">
    <source>
        <dbReference type="EMBL" id="KAG2309255.1"/>
    </source>
</evidence>
<dbReference type="EMBL" id="JAAMPC010000006">
    <property type="protein sequence ID" value="KAG2309255.1"/>
    <property type="molecule type" value="Genomic_DNA"/>
</dbReference>
<dbReference type="OrthoDB" id="1695413at2759"/>
<feature type="domain" description="Hsps-like putative alpha-crystallin-like" evidence="1">
    <location>
        <begin position="11"/>
        <end position="39"/>
    </location>
</feature>
<evidence type="ECO:0000259" key="1">
    <source>
        <dbReference type="Pfam" id="PF26144"/>
    </source>
</evidence>